<protein>
    <submittedName>
        <fullName evidence="1">Uncharacterized protein</fullName>
    </submittedName>
</protein>
<dbReference type="EMBL" id="JAMXFF010000058">
    <property type="protein sequence ID" value="MCT7969714.1"/>
    <property type="molecule type" value="Genomic_DNA"/>
</dbReference>
<accession>A0ABT2MY75</accession>
<proteinExistence type="predicted"/>
<dbReference type="Proteomes" id="UP001525890">
    <property type="component" value="Unassembled WGS sequence"/>
</dbReference>
<reference evidence="1 2" key="1">
    <citation type="journal article" date="2022" name="Front. Microbiol.">
        <title>High genomic differentiation and limited gene flow indicate recent cryptic speciation within the genus Laspinema (cyanobacteria).</title>
        <authorList>
            <person name="Stanojkovic A."/>
            <person name="Skoupy S."/>
            <person name="Skaloud P."/>
            <person name="Dvorak P."/>
        </authorList>
    </citation>
    <scope>NUCLEOTIDE SEQUENCE [LARGE SCALE GENOMIC DNA]</scope>
    <source>
        <strain evidence="1 2">D2a</strain>
    </source>
</reference>
<dbReference type="RefSeq" id="WP_368009162.1">
    <property type="nucleotide sequence ID" value="NZ_JAMXFF010000058.1"/>
</dbReference>
<sequence length="63" mass="7238">MVQAKRRQLAHLKAEDFVFRYLFLTTGQRGEALTVYLEATLGIFLGFWEDVRVANGSDATRLF</sequence>
<name>A0ABT2MY75_9CYAN</name>
<comment type="caution">
    <text evidence="1">The sequence shown here is derived from an EMBL/GenBank/DDBJ whole genome shotgun (WGS) entry which is preliminary data.</text>
</comment>
<organism evidence="1 2">
    <name type="scientific">Laspinema palackyanum D2a</name>
    <dbReference type="NCBI Taxonomy" id="2953684"/>
    <lineage>
        <taxon>Bacteria</taxon>
        <taxon>Bacillati</taxon>
        <taxon>Cyanobacteriota</taxon>
        <taxon>Cyanophyceae</taxon>
        <taxon>Oscillatoriophycideae</taxon>
        <taxon>Oscillatoriales</taxon>
        <taxon>Laspinemataceae</taxon>
        <taxon>Laspinema</taxon>
        <taxon>Laspinema palackyanum</taxon>
    </lineage>
</organism>
<gene>
    <name evidence="1" type="ORF">NG799_25715</name>
</gene>
<keyword evidence="2" id="KW-1185">Reference proteome</keyword>
<evidence type="ECO:0000313" key="1">
    <source>
        <dbReference type="EMBL" id="MCT7969714.1"/>
    </source>
</evidence>
<evidence type="ECO:0000313" key="2">
    <source>
        <dbReference type="Proteomes" id="UP001525890"/>
    </source>
</evidence>